<accession>A0A7X6MYU8</accession>
<dbReference type="PANTHER" id="PTHR38459:SF5">
    <property type="entry name" value="CELL WALL TEICHOIC ACID GLYCOSYLATION PROTEIN GTCA"/>
    <property type="match status" value="1"/>
</dbReference>
<evidence type="ECO:0000256" key="6">
    <source>
        <dbReference type="SAM" id="Phobius"/>
    </source>
</evidence>
<feature type="transmembrane region" description="Helical" evidence="6">
    <location>
        <begin position="16"/>
        <end position="33"/>
    </location>
</feature>
<keyword evidence="4 6" id="KW-1133">Transmembrane helix</keyword>
<evidence type="ECO:0000256" key="5">
    <source>
        <dbReference type="ARBA" id="ARBA00023136"/>
    </source>
</evidence>
<protein>
    <submittedName>
        <fullName evidence="8">GtrA family protein</fullName>
    </submittedName>
</protein>
<dbReference type="GO" id="GO:0000271">
    <property type="term" value="P:polysaccharide biosynthetic process"/>
    <property type="evidence" value="ECO:0007669"/>
    <property type="project" value="InterPro"/>
</dbReference>
<organism evidence="8 9">
    <name type="scientific">Streptococcus ovuberis</name>
    <dbReference type="NCBI Taxonomy" id="1936207"/>
    <lineage>
        <taxon>Bacteria</taxon>
        <taxon>Bacillati</taxon>
        <taxon>Bacillota</taxon>
        <taxon>Bacilli</taxon>
        <taxon>Lactobacillales</taxon>
        <taxon>Streptococcaceae</taxon>
        <taxon>Streptococcus</taxon>
    </lineage>
</organism>
<keyword evidence="5 6" id="KW-0472">Membrane</keyword>
<evidence type="ECO:0000259" key="7">
    <source>
        <dbReference type="Pfam" id="PF04138"/>
    </source>
</evidence>
<evidence type="ECO:0000313" key="9">
    <source>
        <dbReference type="Proteomes" id="UP000522720"/>
    </source>
</evidence>
<comment type="caution">
    <text evidence="8">The sequence shown here is derived from an EMBL/GenBank/DDBJ whole genome shotgun (WGS) entry which is preliminary data.</text>
</comment>
<feature type="transmembrane region" description="Helical" evidence="6">
    <location>
        <begin position="121"/>
        <end position="143"/>
    </location>
</feature>
<evidence type="ECO:0000256" key="2">
    <source>
        <dbReference type="ARBA" id="ARBA00009399"/>
    </source>
</evidence>
<dbReference type="InterPro" id="IPR051401">
    <property type="entry name" value="GtrA_CellWall_Glycosyl"/>
</dbReference>
<dbReference type="RefSeq" id="WP_168548746.1">
    <property type="nucleotide sequence ID" value="NZ_JAAXPR010000004.1"/>
</dbReference>
<keyword evidence="9" id="KW-1185">Reference proteome</keyword>
<feature type="transmembrane region" description="Helical" evidence="6">
    <location>
        <begin position="82"/>
        <end position="101"/>
    </location>
</feature>
<dbReference type="AlphaFoldDB" id="A0A7X6MYU8"/>
<dbReference type="Proteomes" id="UP000522720">
    <property type="component" value="Unassembled WGS sequence"/>
</dbReference>
<evidence type="ECO:0000256" key="4">
    <source>
        <dbReference type="ARBA" id="ARBA00022989"/>
    </source>
</evidence>
<evidence type="ECO:0000256" key="3">
    <source>
        <dbReference type="ARBA" id="ARBA00022692"/>
    </source>
</evidence>
<name>A0A7X6MYU8_9STRE</name>
<dbReference type="PANTHER" id="PTHR38459">
    <property type="entry name" value="PROPHAGE BACTOPRENOL-LINKED GLUCOSE TRANSLOCASE HOMOLOG"/>
    <property type="match status" value="1"/>
</dbReference>
<reference evidence="8 9" key="1">
    <citation type="submission" date="2020-04" db="EMBL/GenBank/DDBJ databases">
        <title>MicrobeNet Type strains.</title>
        <authorList>
            <person name="Nicholson A.C."/>
        </authorList>
    </citation>
    <scope>NUCLEOTIDE SEQUENCE [LARGE SCALE GENOMIC DNA]</scope>
    <source>
        <strain evidence="8 9">CCUG 69612</strain>
    </source>
</reference>
<proteinExistence type="inferred from homology"/>
<evidence type="ECO:0000256" key="1">
    <source>
        <dbReference type="ARBA" id="ARBA00004141"/>
    </source>
</evidence>
<evidence type="ECO:0000313" key="8">
    <source>
        <dbReference type="EMBL" id="NKZ19993.1"/>
    </source>
</evidence>
<gene>
    <name evidence="8" type="ORF">HF992_03880</name>
</gene>
<dbReference type="EMBL" id="JAAXPR010000004">
    <property type="protein sequence ID" value="NKZ19993.1"/>
    <property type="molecule type" value="Genomic_DNA"/>
</dbReference>
<comment type="similarity">
    <text evidence="2">Belongs to the GtrA family.</text>
</comment>
<sequence length="148" mass="17317">MENLKQLVTKVIKHEVFKYLFFGVLTTAFYILVRNVLYFIYPNASITTIIANVMSITFAFFTNDRFVFNQKKEGWQKRFATFFSARLLTLLVDFALAFIFVDTFPGIIGQFVHHDLKVVNAIETFAAQVFMMVSNYFISKFLVFKDKK</sequence>
<dbReference type="InterPro" id="IPR007267">
    <property type="entry name" value="GtrA_DPMS_TM"/>
</dbReference>
<comment type="subcellular location">
    <subcellularLocation>
        <location evidence="1">Membrane</location>
        <topology evidence="1">Multi-pass membrane protein</topology>
    </subcellularLocation>
</comment>
<keyword evidence="3 6" id="KW-0812">Transmembrane</keyword>
<feature type="domain" description="GtrA/DPMS transmembrane" evidence="7">
    <location>
        <begin position="18"/>
        <end position="144"/>
    </location>
</feature>
<feature type="transmembrane region" description="Helical" evidence="6">
    <location>
        <begin position="39"/>
        <end position="61"/>
    </location>
</feature>
<dbReference type="Pfam" id="PF04138">
    <property type="entry name" value="GtrA_DPMS_TM"/>
    <property type="match status" value="1"/>
</dbReference>
<dbReference type="GO" id="GO:0005886">
    <property type="term" value="C:plasma membrane"/>
    <property type="evidence" value="ECO:0007669"/>
    <property type="project" value="TreeGrafter"/>
</dbReference>